<protein>
    <submittedName>
        <fullName evidence="2">Uncharacterized protein</fullName>
    </submittedName>
</protein>
<proteinExistence type="predicted"/>
<name>A0ABN8HPM2_9NEOP</name>
<gene>
    <name evidence="2" type="ORF">IPOD504_LOCUS1718</name>
</gene>
<organism evidence="2 3">
    <name type="scientific">Iphiclides podalirius</name>
    <name type="common">scarce swallowtail</name>
    <dbReference type="NCBI Taxonomy" id="110791"/>
    <lineage>
        <taxon>Eukaryota</taxon>
        <taxon>Metazoa</taxon>
        <taxon>Ecdysozoa</taxon>
        <taxon>Arthropoda</taxon>
        <taxon>Hexapoda</taxon>
        <taxon>Insecta</taxon>
        <taxon>Pterygota</taxon>
        <taxon>Neoptera</taxon>
        <taxon>Endopterygota</taxon>
        <taxon>Lepidoptera</taxon>
        <taxon>Glossata</taxon>
        <taxon>Ditrysia</taxon>
        <taxon>Papilionoidea</taxon>
        <taxon>Papilionidae</taxon>
        <taxon>Papilioninae</taxon>
        <taxon>Iphiclides</taxon>
    </lineage>
</organism>
<reference evidence="2" key="1">
    <citation type="submission" date="2022-03" db="EMBL/GenBank/DDBJ databases">
        <authorList>
            <person name="Martin H S."/>
        </authorList>
    </citation>
    <scope>NUCLEOTIDE SEQUENCE</scope>
</reference>
<feature type="compositionally biased region" description="Basic and acidic residues" evidence="1">
    <location>
        <begin position="118"/>
        <end position="131"/>
    </location>
</feature>
<feature type="region of interest" description="Disordered" evidence="1">
    <location>
        <begin position="202"/>
        <end position="240"/>
    </location>
</feature>
<feature type="compositionally biased region" description="Polar residues" evidence="1">
    <location>
        <begin position="39"/>
        <end position="55"/>
    </location>
</feature>
<feature type="compositionally biased region" description="Basic residues" evidence="1">
    <location>
        <begin position="231"/>
        <end position="240"/>
    </location>
</feature>
<dbReference type="EMBL" id="OW152823">
    <property type="protein sequence ID" value="CAH2039498.1"/>
    <property type="molecule type" value="Genomic_DNA"/>
</dbReference>
<feature type="region of interest" description="Disordered" evidence="1">
    <location>
        <begin position="106"/>
        <end position="156"/>
    </location>
</feature>
<keyword evidence="3" id="KW-1185">Reference proteome</keyword>
<evidence type="ECO:0000313" key="3">
    <source>
        <dbReference type="Proteomes" id="UP000837857"/>
    </source>
</evidence>
<feature type="non-terminal residue" evidence="2">
    <location>
        <position position="240"/>
    </location>
</feature>
<evidence type="ECO:0000256" key="1">
    <source>
        <dbReference type="SAM" id="MobiDB-lite"/>
    </source>
</evidence>
<sequence length="240" mass="27588">MVLNDWQRGKLPFYVAPDGFEVPLSKQTEKQVDLETNDEQQNNIQEIEGSENTTDNAKEKEDNLEKPKLIINKLIVAQDFAKIRVGLPFDNEDDVKPLQKITIPEELKGIDDNDDEEKSQAEEKDDLKENESDSDSDISNFYSNGDEACSDIEDYLTNDPETVKDLKRRKLEVASGVFTVEELSQRSTERKAGEIQKITNKMTAKQRRAVERSRKRTKTGSNFYEVSNVKNRNRNKKNLL</sequence>
<evidence type="ECO:0000313" key="2">
    <source>
        <dbReference type="EMBL" id="CAH2039498.1"/>
    </source>
</evidence>
<feature type="region of interest" description="Disordered" evidence="1">
    <location>
        <begin position="31"/>
        <end position="64"/>
    </location>
</feature>
<dbReference type="Proteomes" id="UP000837857">
    <property type="component" value="Chromosome 11"/>
</dbReference>
<accession>A0ABN8HPM2</accession>